<evidence type="ECO:0000313" key="2">
    <source>
        <dbReference type="EMBL" id="VVV76120.1"/>
    </source>
</evidence>
<evidence type="ECO:0000259" key="1">
    <source>
        <dbReference type="Pfam" id="PF03732"/>
    </source>
</evidence>
<name>A0A5K0YEU7_9MAGN</name>
<sequence length="65" mass="7518">MKRELRSQFLPVNVAWQAQAAIHLLKQAGSISDYIKAFSRHLLEVRNILEDDKLFNFMSGVQSWA</sequence>
<feature type="domain" description="Retrotransposon gag" evidence="1">
    <location>
        <begin position="1"/>
        <end position="62"/>
    </location>
</feature>
<dbReference type="EMBL" id="LR721777">
    <property type="protein sequence ID" value="VVV76120.1"/>
    <property type="molecule type" value="Genomic_DNA"/>
</dbReference>
<accession>A0A5K0YEU7</accession>
<dbReference type="Pfam" id="PF03732">
    <property type="entry name" value="Retrotrans_gag"/>
    <property type="match status" value="1"/>
</dbReference>
<gene>
    <name evidence="2" type="ORF">NYM_LOCUS8164</name>
</gene>
<dbReference type="Gramene" id="NC12G0096990.1">
    <property type="protein sequence ID" value="NC12G0096990.1:cds"/>
    <property type="gene ID" value="NC12G0096990"/>
</dbReference>
<protein>
    <recommendedName>
        <fullName evidence="1">Retrotransposon gag domain-containing protein</fullName>
    </recommendedName>
</protein>
<proteinExistence type="predicted"/>
<organism evidence="2">
    <name type="scientific">Nymphaea colorata</name>
    <name type="common">pocket water lily</name>
    <dbReference type="NCBI Taxonomy" id="210225"/>
    <lineage>
        <taxon>Eukaryota</taxon>
        <taxon>Viridiplantae</taxon>
        <taxon>Streptophyta</taxon>
        <taxon>Embryophyta</taxon>
        <taxon>Tracheophyta</taxon>
        <taxon>Spermatophyta</taxon>
        <taxon>Magnoliopsida</taxon>
        <taxon>Nymphaeales</taxon>
        <taxon>Nymphaeaceae</taxon>
        <taxon>Nymphaea</taxon>
    </lineage>
</organism>
<reference evidence="2" key="1">
    <citation type="submission" date="2019-09" db="EMBL/GenBank/DDBJ databases">
        <authorList>
            <person name="Zhang L."/>
        </authorList>
    </citation>
    <scope>NUCLEOTIDE SEQUENCE</scope>
</reference>
<dbReference type="InterPro" id="IPR005162">
    <property type="entry name" value="Retrotrans_gag_dom"/>
</dbReference>
<dbReference type="AlphaFoldDB" id="A0A5K0YEU7"/>